<dbReference type="PANTHER" id="PTHR10961:SF7">
    <property type="entry name" value="FAD DEPENDENT OXIDOREDUCTASE DOMAIN-CONTAINING PROTEIN"/>
    <property type="match status" value="1"/>
</dbReference>
<dbReference type="OrthoDB" id="9794226at2"/>
<reference evidence="6 7" key="1">
    <citation type="submission" date="2018-05" db="EMBL/GenBank/DDBJ databases">
        <title>Genomic Encyclopedia of Type Strains, Phase IV (KMG-IV): sequencing the most valuable type-strain genomes for metagenomic binning, comparative biology and taxonomic classification.</title>
        <authorList>
            <person name="Goeker M."/>
        </authorList>
    </citation>
    <scope>NUCLEOTIDE SEQUENCE [LARGE SCALE GENOMIC DNA]</scope>
    <source>
        <strain evidence="6 7">DSM 22440</strain>
    </source>
</reference>
<evidence type="ECO:0000313" key="6">
    <source>
        <dbReference type="EMBL" id="PXW87339.1"/>
    </source>
</evidence>
<organism evidence="6 7">
    <name type="scientific">Streptohalobacillus salinus</name>
    <dbReference type="NCBI Taxonomy" id="621096"/>
    <lineage>
        <taxon>Bacteria</taxon>
        <taxon>Bacillati</taxon>
        <taxon>Bacillota</taxon>
        <taxon>Bacilli</taxon>
        <taxon>Bacillales</taxon>
        <taxon>Bacillaceae</taxon>
        <taxon>Streptohalobacillus</taxon>
    </lineage>
</organism>
<dbReference type="PANTHER" id="PTHR10961">
    <property type="entry name" value="PEROXISOMAL SARCOSINE OXIDASE"/>
    <property type="match status" value="1"/>
</dbReference>
<dbReference type="PROSITE" id="PS51257">
    <property type="entry name" value="PROKAR_LIPOPROTEIN"/>
    <property type="match status" value="1"/>
</dbReference>
<keyword evidence="4" id="KW-0560">Oxidoreductase</keyword>
<dbReference type="AlphaFoldDB" id="A0A2V3WES3"/>
<dbReference type="Pfam" id="PF01266">
    <property type="entry name" value="DAO"/>
    <property type="match status" value="1"/>
</dbReference>
<gene>
    <name evidence="6" type="ORF">DES38_11626</name>
</gene>
<evidence type="ECO:0000256" key="4">
    <source>
        <dbReference type="ARBA" id="ARBA00023002"/>
    </source>
</evidence>
<name>A0A2V3WES3_9BACI</name>
<dbReference type="EMBL" id="QJJR01000016">
    <property type="protein sequence ID" value="PXW87339.1"/>
    <property type="molecule type" value="Genomic_DNA"/>
</dbReference>
<dbReference type="SUPFAM" id="SSF54373">
    <property type="entry name" value="FAD-linked reductases, C-terminal domain"/>
    <property type="match status" value="1"/>
</dbReference>
<accession>A0A2V3WES3</accession>
<dbReference type="Gene3D" id="3.30.9.10">
    <property type="entry name" value="D-Amino Acid Oxidase, subunit A, domain 2"/>
    <property type="match status" value="1"/>
</dbReference>
<dbReference type="Gene3D" id="3.50.50.60">
    <property type="entry name" value="FAD/NAD(P)-binding domain"/>
    <property type="match status" value="1"/>
</dbReference>
<evidence type="ECO:0000256" key="1">
    <source>
        <dbReference type="ARBA" id="ARBA00001974"/>
    </source>
</evidence>
<evidence type="ECO:0000256" key="3">
    <source>
        <dbReference type="ARBA" id="ARBA00022827"/>
    </source>
</evidence>
<dbReference type="InterPro" id="IPR045170">
    <property type="entry name" value="MTOX"/>
</dbReference>
<dbReference type="NCBIfam" id="NF008425">
    <property type="entry name" value="PRK11259.1"/>
    <property type="match status" value="1"/>
</dbReference>
<comment type="cofactor">
    <cofactor evidence="1">
        <name>FAD</name>
        <dbReference type="ChEBI" id="CHEBI:57692"/>
    </cofactor>
</comment>
<protein>
    <submittedName>
        <fullName evidence="6">N-methyl-L-tryptophan oxidase</fullName>
    </submittedName>
</protein>
<dbReference type="SUPFAM" id="SSF51905">
    <property type="entry name" value="FAD/NAD(P)-binding domain"/>
    <property type="match status" value="1"/>
</dbReference>
<dbReference type="GO" id="GO:0008115">
    <property type="term" value="F:sarcosine oxidase activity"/>
    <property type="evidence" value="ECO:0007669"/>
    <property type="project" value="TreeGrafter"/>
</dbReference>
<feature type="domain" description="FAD dependent oxidoreductase" evidence="5">
    <location>
        <begin position="8"/>
        <end position="359"/>
    </location>
</feature>
<keyword evidence="3" id="KW-0274">FAD</keyword>
<proteinExistence type="predicted"/>
<evidence type="ECO:0000259" key="5">
    <source>
        <dbReference type="Pfam" id="PF01266"/>
    </source>
</evidence>
<dbReference type="RefSeq" id="WP_110252099.1">
    <property type="nucleotide sequence ID" value="NZ_QJJR01000016.1"/>
</dbReference>
<dbReference type="Proteomes" id="UP000247922">
    <property type="component" value="Unassembled WGS sequence"/>
</dbReference>
<keyword evidence="2" id="KW-0285">Flavoprotein</keyword>
<sequence length="380" mass="41983">MKQEAVYDVAVIGAGTMGMATGACLAGQGVNTLLIDAFDPPHHHGSHHGSTRMMRHAYGEGREYVALVKRAQQLWEELDQQSAAKIFEKTGVLGLGDKSSPFLKETIASAETHQLPLEVLTSQAVQQRWPGFSVPEHFIGCFEEDAGIIYSEEAILAYRELAVKHGAHLITNTPVTDIREQDEQTIKIETEDQVYFAHKVIVTAGAWVGKLLKELQLPLQPTRKAFGWFEAPAIYDLANFPAFYIEEGDRMCYGFPEQAGQGLKIGRAEVGQSIDPDQHKQNFGAYGSDEADLRFFLTRYLPEANGELKEGKTCLYTNSPDSHFIIDQHPTLNRVILAAGFSGHGFKFSSVMGEVLSQLALEGTSDFDLSLFSLARFNQA</sequence>
<dbReference type="InterPro" id="IPR036188">
    <property type="entry name" value="FAD/NAD-bd_sf"/>
</dbReference>
<comment type="caution">
    <text evidence="6">The sequence shown here is derived from an EMBL/GenBank/DDBJ whole genome shotgun (WGS) entry which is preliminary data.</text>
</comment>
<dbReference type="GO" id="GO:0005829">
    <property type="term" value="C:cytosol"/>
    <property type="evidence" value="ECO:0007669"/>
    <property type="project" value="TreeGrafter"/>
</dbReference>
<evidence type="ECO:0000256" key="2">
    <source>
        <dbReference type="ARBA" id="ARBA00022630"/>
    </source>
</evidence>
<keyword evidence="7" id="KW-1185">Reference proteome</keyword>
<dbReference type="InterPro" id="IPR006076">
    <property type="entry name" value="FAD-dep_OxRdtase"/>
</dbReference>
<evidence type="ECO:0000313" key="7">
    <source>
        <dbReference type="Proteomes" id="UP000247922"/>
    </source>
</evidence>
<dbReference type="GO" id="GO:0050660">
    <property type="term" value="F:flavin adenine dinucleotide binding"/>
    <property type="evidence" value="ECO:0007669"/>
    <property type="project" value="InterPro"/>
</dbReference>